<feature type="transmembrane region" description="Helical" evidence="9">
    <location>
        <begin position="20"/>
        <end position="42"/>
    </location>
</feature>
<keyword evidence="4 9" id="KW-0997">Cell inner membrane</keyword>
<dbReference type="GO" id="GO:0015740">
    <property type="term" value="P:C4-dicarboxylate transport"/>
    <property type="evidence" value="ECO:0007669"/>
    <property type="project" value="TreeGrafter"/>
</dbReference>
<comment type="similarity">
    <text evidence="8 9">Belongs to the TRAP transporter small permease family.</text>
</comment>
<sequence>MAGGGGSAGRDGWWDKAERLLIGLLGLAAMIVGLVQVVGRYIAPRYAISWAEEVIVYLVVWGIMLAASQLVRSDGHVRPDLVLRAVSPRVQRWMEVANCLVALAFCAGLAWYGYSIVETSWMLDERSSSDVQFPMWLYSAAVPTGAALMSGRYLIRLYRYLFAFDPETMTVGHIPAHEQTGSSATLSQVD</sequence>
<evidence type="ECO:0000256" key="6">
    <source>
        <dbReference type="ARBA" id="ARBA00022989"/>
    </source>
</evidence>
<evidence type="ECO:0000256" key="1">
    <source>
        <dbReference type="ARBA" id="ARBA00004429"/>
    </source>
</evidence>
<evidence type="ECO:0000313" key="11">
    <source>
        <dbReference type="EMBL" id="SHN68626.1"/>
    </source>
</evidence>
<keyword evidence="5 9" id="KW-0812">Transmembrane</keyword>
<dbReference type="GO" id="GO:0022857">
    <property type="term" value="F:transmembrane transporter activity"/>
    <property type="evidence" value="ECO:0007669"/>
    <property type="project" value="UniProtKB-UniRule"/>
</dbReference>
<dbReference type="InterPro" id="IPR007387">
    <property type="entry name" value="TRAP_DctQ"/>
</dbReference>
<feature type="transmembrane region" description="Helical" evidence="9">
    <location>
        <begin position="135"/>
        <end position="155"/>
    </location>
</feature>
<evidence type="ECO:0000256" key="9">
    <source>
        <dbReference type="RuleBase" id="RU369079"/>
    </source>
</evidence>
<evidence type="ECO:0000256" key="2">
    <source>
        <dbReference type="ARBA" id="ARBA00022448"/>
    </source>
</evidence>
<keyword evidence="12" id="KW-1185">Reference proteome</keyword>
<dbReference type="OrthoDB" id="7843639at2"/>
<reference evidence="12" key="1">
    <citation type="submission" date="2016-11" db="EMBL/GenBank/DDBJ databases">
        <authorList>
            <person name="Varghese N."/>
            <person name="Submissions S."/>
        </authorList>
    </citation>
    <scope>NUCLEOTIDE SEQUENCE [LARGE SCALE GENOMIC DNA]</scope>
    <source>
        <strain evidence="12">GAS401</strain>
    </source>
</reference>
<evidence type="ECO:0000256" key="8">
    <source>
        <dbReference type="ARBA" id="ARBA00038436"/>
    </source>
</evidence>
<comment type="subunit">
    <text evidence="9">The complex comprises the extracytoplasmic solute receptor protein and the two transmembrane proteins.</text>
</comment>
<evidence type="ECO:0000313" key="12">
    <source>
        <dbReference type="Proteomes" id="UP000184096"/>
    </source>
</evidence>
<organism evidence="11 12">
    <name type="scientific">Bradyrhizobium erythrophlei</name>
    <dbReference type="NCBI Taxonomy" id="1437360"/>
    <lineage>
        <taxon>Bacteria</taxon>
        <taxon>Pseudomonadati</taxon>
        <taxon>Pseudomonadota</taxon>
        <taxon>Alphaproteobacteria</taxon>
        <taxon>Hyphomicrobiales</taxon>
        <taxon>Nitrobacteraceae</taxon>
        <taxon>Bradyrhizobium</taxon>
    </lineage>
</organism>
<dbReference type="GO" id="GO:0005886">
    <property type="term" value="C:plasma membrane"/>
    <property type="evidence" value="ECO:0007669"/>
    <property type="project" value="UniProtKB-SubCell"/>
</dbReference>
<keyword evidence="7 9" id="KW-0472">Membrane</keyword>
<accession>A0A1M7TD68</accession>
<proteinExistence type="inferred from homology"/>
<evidence type="ECO:0000256" key="3">
    <source>
        <dbReference type="ARBA" id="ARBA00022475"/>
    </source>
</evidence>
<feature type="transmembrane region" description="Helical" evidence="9">
    <location>
        <begin position="54"/>
        <end position="72"/>
    </location>
</feature>
<dbReference type="Proteomes" id="UP000184096">
    <property type="component" value="Chromosome I"/>
</dbReference>
<dbReference type="InterPro" id="IPR055348">
    <property type="entry name" value="DctQ"/>
</dbReference>
<dbReference type="Pfam" id="PF04290">
    <property type="entry name" value="DctQ"/>
    <property type="match status" value="1"/>
</dbReference>
<dbReference type="RefSeq" id="WP_072817244.1">
    <property type="nucleotide sequence ID" value="NZ_LT670849.1"/>
</dbReference>
<name>A0A1M7TD68_9BRAD</name>
<keyword evidence="3" id="KW-1003">Cell membrane</keyword>
<feature type="domain" description="Tripartite ATP-independent periplasmic transporters DctQ component" evidence="10">
    <location>
        <begin position="30"/>
        <end position="160"/>
    </location>
</feature>
<gene>
    <name evidence="11" type="ORF">SAMN05444170_1390</name>
</gene>
<evidence type="ECO:0000256" key="4">
    <source>
        <dbReference type="ARBA" id="ARBA00022519"/>
    </source>
</evidence>
<dbReference type="AlphaFoldDB" id="A0A1M7TD68"/>
<dbReference type="PANTHER" id="PTHR35011">
    <property type="entry name" value="2,3-DIKETO-L-GULONATE TRAP TRANSPORTER SMALL PERMEASE PROTEIN YIAM"/>
    <property type="match status" value="1"/>
</dbReference>
<keyword evidence="6 9" id="KW-1133">Transmembrane helix</keyword>
<evidence type="ECO:0000256" key="7">
    <source>
        <dbReference type="ARBA" id="ARBA00023136"/>
    </source>
</evidence>
<feature type="transmembrane region" description="Helical" evidence="9">
    <location>
        <begin position="93"/>
        <end position="115"/>
    </location>
</feature>
<protein>
    <recommendedName>
        <fullName evidence="9">TRAP transporter small permease protein</fullName>
    </recommendedName>
</protein>
<evidence type="ECO:0000256" key="5">
    <source>
        <dbReference type="ARBA" id="ARBA00022692"/>
    </source>
</evidence>
<dbReference type="EMBL" id="LT670849">
    <property type="protein sequence ID" value="SHN68626.1"/>
    <property type="molecule type" value="Genomic_DNA"/>
</dbReference>
<comment type="subcellular location">
    <subcellularLocation>
        <location evidence="1 9">Cell inner membrane</location>
        <topology evidence="1 9">Multi-pass membrane protein</topology>
    </subcellularLocation>
</comment>
<evidence type="ECO:0000259" key="10">
    <source>
        <dbReference type="Pfam" id="PF04290"/>
    </source>
</evidence>
<comment type="function">
    <text evidence="9">Part of the tripartite ATP-independent periplasmic (TRAP) transport system.</text>
</comment>
<keyword evidence="2 9" id="KW-0813">Transport</keyword>
<dbReference type="PANTHER" id="PTHR35011:SF2">
    <property type="entry name" value="2,3-DIKETO-L-GULONATE TRAP TRANSPORTER SMALL PERMEASE PROTEIN YIAM"/>
    <property type="match status" value="1"/>
</dbReference>